<dbReference type="SMART" id="SM00105">
    <property type="entry name" value="ArfGap"/>
    <property type="match status" value="1"/>
</dbReference>
<feature type="region of interest" description="Disordered" evidence="6">
    <location>
        <begin position="329"/>
        <end position="382"/>
    </location>
</feature>
<evidence type="ECO:0000313" key="9">
    <source>
        <dbReference type="Proteomes" id="UP000193920"/>
    </source>
</evidence>
<keyword evidence="9" id="KW-1185">Reference proteome</keyword>
<dbReference type="PROSITE" id="PS50115">
    <property type="entry name" value="ARFGAP"/>
    <property type="match status" value="1"/>
</dbReference>
<dbReference type="AlphaFoldDB" id="A0A1Y2ESF2"/>
<dbReference type="PANTHER" id="PTHR45686">
    <property type="entry name" value="ADP-RIBOSYLATION FACTOR GTPASE ACTIVATING PROTEIN 3, ISOFORM H-RELATED"/>
    <property type="match status" value="1"/>
</dbReference>
<feature type="compositionally biased region" description="Low complexity" evidence="6">
    <location>
        <begin position="265"/>
        <end position="285"/>
    </location>
</feature>
<feature type="region of interest" description="Disordered" evidence="6">
    <location>
        <begin position="228"/>
        <end position="288"/>
    </location>
</feature>
<accession>A0A1Y2ESF2</accession>
<dbReference type="InterPro" id="IPR001164">
    <property type="entry name" value="ArfGAP_dom"/>
</dbReference>
<dbReference type="FunFam" id="1.10.220.150:FF:000004">
    <property type="entry name" value="Putative ADP-ribosylation factor GTPase-activating protein 2"/>
    <property type="match status" value="1"/>
</dbReference>
<dbReference type="GO" id="GO:0048205">
    <property type="term" value="P:COPI coating of Golgi vesicle"/>
    <property type="evidence" value="ECO:0007669"/>
    <property type="project" value="TreeGrafter"/>
</dbReference>
<sequence>MEVSKEEINEIFKQLKSKRENKVCFDCGAKNPTWASVTYGIYLCLDCSAVHRNMGVHISFVRSTILDSWNLDQLRNMKCGGNENARIHFNQYGGVAKFKDPKAKYQSRPVLLYKEHLQKLVEEDAKRYPDKIVIEQTEEASQEAQPDFFTSWENKSKNSSLNSSPFNSNVSTPKSQSSSSLNAISAAPAPIPMKLGGNRVAGSMLKSNKKSLGAKKATKGINFEEMAKRAKEEEEKRKQEEQKKKEMEKKAAAADPFKAQSMGLNNNTNTSNNNNNNTNNNSFGNNGFGNSGFGNNGFGSNGFGSTGGFGSTSNQKLSKEEENAMDRLGMGFGRMGFGSTGQNSGFGSTGGSGFGSSNSSIGSMKFGSTGNNNNNTQNETTAQEKFNKCKGISSDMFFGRGQYDEQENAAARERLKQFEGQTGFGSSSYFNREENNNSASSTGNPSRSTSSYSFSEVVGQVGYHASDFARKFVGQASDDIESVRKIVTSGSMKLSDIMQDLQNKYGN</sequence>
<evidence type="ECO:0000256" key="3">
    <source>
        <dbReference type="ARBA" id="ARBA00022771"/>
    </source>
</evidence>
<keyword evidence="1" id="KW-0343">GTPase activation</keyword>
<evidence type="ECO:0000256" key="1">
    <source>
        <dbReference type="ARBA" id="ARBA00022468"/>
    </source>
</evidence>
<gene>
    <name evidence="8" type="ORF">LY90DRAFT_666277</name>
</gene>
<reference evidence="8 9" key="1">
    <citation type="submission" date="2016-08" db="EMBL/GenBank/DDBJ databases">
        <title>A Parts List for Fungal Cellulosomes Revealed by Comparative Genomics.</title>
        <authorList>
            <consortium name="DOE Joint Genome Institute"/>
            <person name="Haitjema C.H."/>
            <person name="Gilmore S.P."/>
            <person name="Henske J.K."/>
            <person name="Solomon K.V."/>
            <person name="De Groot R."/>
            <person name="Kuo A."/>
            <person name="Mondo S.J."/>
            <person name="Salamov A.A."/>
            <person name="Labutti K."/>
            <person name="Zhao Z."/>
            <person name="Chiniquy J."/>
            <person name="Barry K."/>
            <person name="Brewer H.M."/>
            <person name="Purvine S.O."/>
            <person name="Wright A.T."/>
            <person name="Boxma B."/>
            <person name="Van Alen T."/>
            <person name="Hackstein J.H."/>
            <person name="Baker S.E."/>
            <person name="Grigoriev I.V."/>
            <person name="O'Malley M.A."/>
        </authorList>
    </citation>
    <scope>NUCLEOTIDE SEQUENCE [LARGE SCALE GENOMIC DNA]</scope>
    <source>
        <strain evidence="8 9">G1</strain>
    </source>
</reference>
<feature type="compositionally biased region" description="Low complexity" evidence="6">
    <location>
        <begin position="355"/>
        <end position="381"/>
    </location>
</feature>
<dbReference type="OrthoDB" id="983479at2759"/>
<feature type="compositionally biased region" description="Basic and acidic residues" evidence="6">
    <location>
        <begin position="228"/>
        <end position="252"/>
    </location>
</feature>
<evidence type="ECO:0000256" key="4">
    <source>
        <dbReference type="ARBA" id="ARBA00022833"/>
    </source>
</evidence>
<evidence type="ECO:0000256" key="5">
    <source>
        <dbReference type="PROSITE-ProRule" id="PRU00288"/>
    </source>
</evidence>
<dbReference type="GO" id="GO:0008270">
    <property type="term" value="F:zinc ion binding"/>
    <property type="evidence" value="ECO:0007669"/>
    <property type="project" value="UniProtKB-KW"/>
</dbReference>
<dbReference type="PRINTS" id="PR00405">
    <property type="entry name" value="REVINTRACTNG"/>
</dbReference>
<keyword evidence="3 5" id="KW-0863">Zinc-finger</keyword>
<comment type="caution">
    <text evidence="8">The sequence shown here is derived from an EMBL/GenBank/DDBJ whole genome shotgun (WGS) entry which is preliminary data.</text>
</comment>
<keyword evidence="2" id="KW-0479">Metal-binding</keyword>
<feature type="domain" description="Arf-GAP" evidence="7">
    <location>
        <begin position="9"/>
        <end position="86"/>
    </location>
</feature>
<proteinExistence type="predicted"/>
<feature type="region of interest" description="Disordered" evidence="6">
    <location>
        <begin position="422"/>
        <end position="451"/>
    </location>
</feature>
<dbReference type="Pfam" id="PF01412">
    <property type="entry name" value="ArfGap"/>
    <property type="match status" value="1"/>
</dbReference>
<dbReference type="InterPro" id="IPR038508">
    <property type="entry name" value="ArfGAP_dom_sf"/>
</dbReference>
<organism evidence="8 9">
    <name type="scientific">Neocallimastix californiae</name>
    <dbReference type="NCBI Taxonomy" id="1754190"/>
    <lineage>
        <taxon>Eukaryota</taxon>
        <taxon>Fungi</taxon>
        <taxon>Fungi incertae sedis</taxon>
        <taxon>Chytridiomycota</taxon>
        <taxon>Chytridiomycota incertae sedis</taxon>
        <taxon>Neocallimastigomycetes</taxon>
        <taxon>Neocallimastigales</taxon>
        <taxon>Neocallimastigaceae</taxon>
        <taxon>Neocallimastix</taxon>
    </lineage>
</organism>
<dbReference type="InterPro" id="IPR037278">
    <property type="entry name" value="ARFGAP/RecO"/>
</dbReference>
<feature type="compositionally biased region" description="Gly residues" evidence="6">
    <location>
        <begin position="330"/>
        <end position="339"/>
    </location>
</feature>
<name>A0A1Y2ESF2_9FUNG</name>
<evidence type="ECO:0000256" key="6">
    <source>
        <dbReference type="SAM" id="MobiDB-lite"/>
    </source>
</evidence>
<evidence type="ECO:0000313" key="8">
    <source>
        <dbReference type="EMBL" id="ORY74479.1"/>
    </source>
</evidence>
<dbReference type="Proteomes" id="UP000193920">
    <property type="component" value="Unassembled WGS sequence"/>
</dbReference>
<dbReference type="PANTHER" id="PTHR45686:SF4">
    <property type="entry name" value="ADP-RIBOSYLATION FACTOR GTPASE ACTIVATING PROTEIN 3, ISOFORM H"/>
    <property type="match status" value="1"/>
</dbReference>
<feature type="region of interest" description="Disordered" evidence="6">
    <location>
        <begin position="152"/>
        <end position="181"/>
    </location>
</feature>
<evidence type="ECO:0000256" key="2">
    <source>
        <dbReference type="ARBA" id="ARBA00022723"/>
    </source>
</evidence>
<dbReference type="STRING" id="1754190.A0A1Y2ESF2"/>
<keyword evidence="4" id="KW-0862">Zinc</keyword>
<dbReference type="CDD" id="cd08831">
    <property type="entry name" value="ArfGap_ArfGap2_3_like"/>
    <property type="match status" value="1"/>
</dbReference>
<feature type="compositionally biased region" description="Low complexity" evidence="6">
    <location>
        <begin position="438"/>
        <end position="451"/>
    </location>
</feature>
<dbReference type="GO" id="GO:0000139">
    <property type="term" value="C:Golgi membrane"/>
    <property type="evidence" value="ECO:0007669"/>
    <property type="project" value="GOC"/>
</dbReference>
<dbReference type="GO" id="GO:0005096">
    <property type="term" value="F:GTPase activator activity"/>
    <property type="evidence" value="ECO:0007669"/>
    <property type="project" value="UniProtKB-KW"/>
</dbReference>
<dbReference type="EMBL" id="MCOG01000029">
    <property type="protein sequence ID" value="ORY74479.1"/>
    <property type="molecule type" value="Genomic_DNA"/>
</dbReference>
<dbReference type="Gene3D" id="1.10.220.150">
    <property type="entry name" value="Arf GTPase activating protein"/>
    <property type="match status" value="1"/>
</dbReference>
<evidence type="ECO:0000259" key="7">
    <source>
        <dbReference type="PROSITE" id="PS50115"/>
    </source>
</evidence>
<dbReference type="SUPFAM" id="SSF57863">
    <property type="entry name" value="ArfGap/RecO-like zinc finger"/>
    <property type="match status" value="1"/>
</dbReference>
<protein>
    <submittedName>
        <fullName evidence="8">ArfGap-domain-containing protein</fullName>
    </submittedName>
</protein>